<keyword evidence="6 13" id="KW-0547">Nucleotide-binding</keyword>
<keyword evidence="8 13" id="KW-0067">ATP-binding</keyword>
<evidence type="ECO:0000259" key="14">
    <source>
        <dbReference type="PROSITE" id="PS50975"/>
    </source>
</evidence>
<dbReference type="NCBIfam" id="TIGR00877">
    <property type="entry name" value="purD"/>
    <property type="match status" value="1"/>
</dbReference>
<dbReference type="InterPro" id="IPR020561">
    <property type="entry name" value="PRibGlycinamid_synth_ATP-grasp"/>
</dbReference>
<evidence type="ECO:0000256" key="1">
    <source>
        <dbReference type="ARBA" id="ARBA00001936"/>
    </source>
</evidence>
<evidence type="ECO:0000313" key="16">
    <source>
        <dbReference type="Proteomes" id="UP001161390"/>
    </source>
</evidence>
<dbReference type="InterPro" id="IPR011761">
    <property type="entry name" value="ATP-grasp"/>
</dbReference>
<protein>
    <recommendedName>
        <fullName evidence="4 12">Phosphoribosylamine--glycine ligase</fullName>
        <ecNumber evidence="4 12">6.3.4.13</ecNumber>
    </recommendedName>
    <alternativeName>
        <fullName evidence="12">GARS</fullName>
    </alternativeName>
    <alternativeName>
        <fullName evidence="10 12">Glycinamide ribonucleotide synthetase</fullName>
    </alternativeName>
    <alternativeName>
        <fullName evidence="11 12">Phosphoribosylglycinamide synthetase</fullName>
    </alternativeName>
</protein>
<organism evidence="15 16">
    <name type="scientific">Algimonas porphyrae</name>
    <dbReference type="NCBI Taxonomy" id="1128113"/>
    <lineage>
        <taxon>Bacteria</taxon>
        <taxon>Pseudomonadati</taxon>
        <taxon>Pseudomonadota</taxon>
        <taxon>Alphaproteobacteria</taxon>
        <taxon>Maricaulales</taxon>
        <taxon>Robiginitomaculaceae</taxon>
        <taxon>Algimonas</taxon>
    </lineage>
</organism>
<comment type="cofactor">
    <cofactor evidence="1">
        <name>Mn(2+)</name>
        <dbReference type="ChEBI" id="CHEBI:29035"/>
    </cofactor>
</comment>
<dbReference type="Pfam" id="PF02843">
    <property type="entry name" value="GARS_C"/>
    <property type="match status" value="1"/>
</dbReference>
<dbReference type="SUPFAM" id="SSF52440">
    <property type="entry name" value="PreATP-grasp domain"/>
    <property type="match status" value="1"/>
</dbReference>
<evidence type="ECO:0000256" key="6">
    <source>
        <dbReference type="ARBA" id="ARBA00022741"/>
    </source>
</evidence>
<dbReference type="InterPro" id="IPR037123">
    <property type="entry name" value="PRibGlycinamide_synth_C_sf"/>
</dbReference>
<accession>A0ABQ5V4P8</accession>
<dbReference type="Gene3D" id="3.40.50.20">
    <property type="match status" value="1"/>
</dbReference>
<dbReference type="Pfam" id="PF01071">
    <property type="entry name" value="GARS_A"/>
    <property type="match status" value="1"/>
</dbReference>
<proteinExistence type="inferred from homology"/>
<dbReference type="PROSITE" id="PS50975">
    <property type="entry name" value="ATP_GRASP"/>
    <property type="match status" value="1"/>
</dbReference>
<keyword evidence="7 12" id="KW-0658">Purine biosynthesis</keyword>
<comment type="similarity">
    <text evidence="9 12">Belongs to the GARS family.</text>
</comment>
<evidence type="ECO:0000256" key="7">
    <source>
        <dbReference type="ARBA" id="ARBA00022755"/>
    </source>
</evidence>
<evidence type="ECO:0000256" key="8">
    <source>
        <dbReference type="ARBA" id="ARBA00022840"/>
    </source>
</evidence>
<evidence type="ECO:0000256" key="13">
    <source>
        <dbReference type="PROSITE-ProRule" id="PRU00409"/>
    </source>
</evidence>
<dbReference type="GO" id="GO:0016874">
    <property type="term" value="F:ligase activity"/>
    <property type="evidence" value="ECO:0007669"/>
    <property type="project" value="UniProtKB-KW"/>
</dbReference>
<comment type="cofactor">
    <cofactor evidence="2">
        <name>Mg(2+)</name>
        <dbReference type="ChEBI" id="CHEBI:18420"/>
    </cofactor>
</comment>
<dbReference type="EMBL" id="BSNJ01000009">
    <property type="protein sequence ID" value="GLQ22060.1"/>
    <property type="molecule type" value="Genomic_DNA"/>
</dbReference>
<dbReference type="InterPro" id="IPR020562">
    <property type="entry name" value="PRibGlycinamide_synth_N"/>
</dbReference>
<dbReference type="InterPro" id="IPR000115">
    <property type="entry name" value="PRibGlycinamide_synth"/>
</dbReference>
<reference evidence="15" key="2">
    <citation type="submission" date="2023-01" db="EMBL/GenBank/DDBJ databases">
        <title>Draft genome sequence of Algimonas porphyrae strain NBRC 108216.</title>
        <authorList>
            <person name="Sun Q."/>
            <person name="Mori K."/>
        </authorList>
    </citation>
    <scope>NUCLEOTIDE SEQUENCE</scope>
    <source>
        <strain evidence="15">NBRC 108216</strain>
    </source>
</reference>
<dbReference type="Gene3D" id="3.30.470.20">
    <property type="entry name" value="ATP-grasp fold, B domain"/>
    <property type="match status" value="1"/>
</dbReference>
<comment type="pathway">
    <text evidence="3 12">Purine metabolism; IMP biosynthesis via de novo pathway; N(1)-(5-phospho-D-ribosyl)glycinamide from 5-phospho-alpha-D-ribose 1-diphosphate: step 2/2.</text>
</comment>
<comment type="caution">
    <text evidence="15">The sequence shown here is derived from an EMBL/GenBank/DDBJ whole genome shotgun (WGS) entry which is preliminary data.</text>
</comment>
<evidence type="ECO:0000256" key="4">
    <source>
        <dbReference type="ARBA" id="ARBA00013255"/>
    </source>
</evidence>
<dbReference type="EC" id="6.3.4.13" evidence="4 12"/>
<dbReference type="Pfam" id="PF02844">
    <property type="entry name" value="GARS_N"/>
    <property type="match status" value="1"/>
</dbReference>
<dbReference type="HAMAP" id="MF_00138">
    <property type="entry name" value="GARS"/>
    <property type="match status" value="1"/>
</dbReference>
<evidence type="ECO:0000256" key="5">
    <source>
        <dbReference type="ARBA" id="ARBA00022598"/>
    </source>
</evidence>
<keyword evidence="5 12" id="KW-0436">Ligase</keyword>
<dbReference type="Proteomes" id="UP001161390">
    <property type="component" value="Unassembled WGS sequence"/>
</dbReference>
<dbReference type="InterPro" id="IPR011054">
    <property type="entry name" value="Rudment_hybrid_motif"/>
</dbReference>
<dbReference type="SMART" id="SM01209">
    <property type="entry name" value="GARS_A"/>
    <property type="match status" value="1"/>
</dbReference>
<dbReference type="PANTHER" id="PTHR43472:SF1">
    <property type="entry name" value="PHOSPHORIBOSYLAMINE--GLYCINE LIGASE, CHLOROPLASTIC"/>
    <property type="match status" value="1"/>
</dbReference>
<dbReference type="Gene3D" id="3.30.1490.20">
    <property type="entry name" value="ATP-grasp fold, A domain"/>
    <property type="match status" value="1"/>
</dbReference>
<dbReference type="InterPro" id="IPR013815">
    <property type="entry name" value="ATP_grasp_subdomain_1"/>
</dbReference>
<evidence type="ECO:0000256" key="3">
    <source>
        <dbReference type="ARBA" id="ARBA00005174"/>
    </source>
</evidence>
<feature type="domain" description="ATP-grasp" evidence="14">
    <location>
        <begin position="107"/>
        <end position="312"/>
    </location>
</feature>
<dbReference type="PANTHER" id="PTHR43472">
    <property type="entry name" value="PHOSPHORIBOSYLAMINE--GLYCINE LIGASE"/>
    <property type="match status" value="1"/>
</dbReference>
<dbReference type="PROSITE" id="PS00184">
    <property type="entry name" value="GARS"/>
    <property type="match status" value="1"/>
</dbReference>
<gene>
    <name evidence="12 15" type="primary">purD</name>
    <name evidence="15" type="ORF">GCM10007854_30150</name>
</gene>
<dbReference type="InterPro" id="IPR016185">
    <property type="entry name" value="PreATP-grasp_dom_sf"/>
</dbReference>
<comment type="catalytic activity">
    <reaction evidence="12">
        <text>5-phospho-beta-D-ribosylamine + glycine + ATP = N(1)-(5-phospho-beta-D-ribosyl)glycinamide + ADP + phosphate + H(+)</text>
        <dbReference type="Rhea" id="RHEA:17453"/>
        <dbReference type="ChEBI" id="CHEBI:15378"/>
        <dbReference type="ChEBI" id="CHEBI:30616"/>
        <dbReference type="ChEBI" id="CHEBI:43474"/>
        <dbReference type="ChEBI" id="CHEBI:57305"/>
        <dbReference type="ChEBI" id="CHEBI:58681"/>
        <dbReference type="ChEBI" id="CHEBI:143788"/>
        <dbReference type="ChEBI" id="CHEBI:456216"/>
        <dbReference type="EC" id="6.3.4.13"/>
    </reaction>
</comment>
<dbReference type="SUPFAM" id="SSF56059">
    <property type="entry name" value="Glutathione synthetase ATP-binding domain-like"/>
    <property type="match status" value="1"/>
</dbReference>
<dbReference type="SUPFAM" id="SSF51246">
    <property type="entry name" value="Rudiment single hybrid motif"/>
    <property type="match status" value="1"/>
</dbReference>
<keyword evidence="16" id="KW-1185">Reference proteome</keyword>
<dbReference type="InterPro" id="IPR020560">
    <property type="entry name" value="PRibGlycinamide_synth_C-dom"/>
</dbReference>
<evidence type="ECO:0000313" key="15">
    <source>
        <dbReference type="EMBL" id="GLQ22060.1"/>
    </source>
</evidence>
<sequence>MNVLLIGSGGREHALAWKLVQSPLVKDLTVAPGNAGIAEIANIVDIKADDIVGILALVQRGDYDFVIVGPEQPLAMGLVDALQSNGVRVFGPSKAAAQLESSKAFTKALCDRYDIPTARYGVFGHVDEAKAYLTKMDAPYVLKADGLAAGKGVVIPETLTEAEAELEAFFSGKFGNASQTVVIEEFLRGQEVSVFALCDGKTAIPLIGAQDHKRAHDGDTGPNTGGMGAYSPAPAFTDAMLEQTMERIIAPTLHGMAKDGHPFTGVLFAGLMLTDEGPKLIEYNVRFGDPECQVVMRRLQSDLMELLLAAADGTLDQADPPSWFTDPVVNVVLAAKGYPGSYEKGSVIEGVKTANARDGVVVFHAGTRRGRNCGKLKANGGRVLNITASGTTLRDAVDLAYAVIDQDIDWPDGFCRRDIAYRAL</sequence>
<evidence type="ECO:0000256" key="11">
    <source>
        <dbReference type="ARBA" id="ARBA00042864"/>
    </source>
</evidence>
<evidence type="ECO:0000256" key="9">
    <source>
        <dbReference type="ARBA" id="ARBA00038345"/>
    </source>
</evidence>
<dbReference type="Gene3D" id="3.90.600.10">
    <property type="entry name" value="Phosphoribosylglycinamide synthetase, C-terminal domain"/>
    <property type="match status" value="1"/>
</dbReference>
<dbReference type="InterPro" id="IPR020559">
    <property type="entry name" value="PRibGlycinamide_synth_CS"/>
</dbReference>
<evidence type="ECO:0000256" key="12">
    <source>
        <dbReference type="HAMAP-Rule" id="MF_00138"/>
    </source>
</evidence>
<dbReference type="SMART" id="SM01210">
    <property type="entry name" value="GARS_C"/>
    <property type="match status" value="1"/>
</dbReference>
<dbReference type="RefSeq" id="WP_284374280.1">
    <property type="nucleotide sequence ID" value="NZ_BSNJ01000009.1"/>
</dbReference>
<evidence type="ECO:0000256" key="2">
    <source>
        <dbReference type="ARBA" id="ARBA00001946"/>
    </source>
</evidence>
<reference evidence="15" key="1">
    <citation type="journal article" date="2014" name="Int. J. Syst. Evol. Microbiol.">
        <title>Complete genome of a new Firmicutes species belonging to the dominant human colonic microbiota ('Ruminococcus bicirculans') reveals two chromosomes and a selective capacity to utilize plant glucans.</title>
        <authorList>
            <consortium name="NISC Comparative Sequencing Program"/>
            <person name="Wegmann U."/>
            <person name="Louis P."/>
            <person name="Goesmann A."/>
            <person name="Henrissat B."/>
            <person name="Duncan S.H."/>
            <person name="Flint H.J."/>
        </authorList>
    </citation>
    <scope>NUCLEOTIDE SEQUENCE</scope>
    <source>
        <strain evidence="15">NBRC 108216</strain>
    </source>
</reference>
<evidence type="ECO:0000256" key="10">
    <source>
        <dbReference type="ARBA" id="ARBA00042242"/>
    </source>
</evidence>
<name>A0ABQ5V4P8_9PROT</name>